<gene>
    <name evidence="2" type="ORF">MUY34_01355</name>
</gene>
<dbReference type="SUPFAM" id="SSF160574">
    <property type="entry name" value="BT0923-like"/>
    <property type="match status" value="1"/>
</dbReference>
<evidence type="ECO:0000256" key="1">
    <source>
        <dbReference type="SAM" id="SignalP"/>
    </source>
</evidence>
<keyword evidence="1" id="KW-0732">Signal</keyword>
<evidence type="ECO:0000313" key="3">
    <source>
        <dbReference type="Proteomes" id="UP001203687"/>
    </source>
</evidence>
<feature type="signal peptide" evidence="1">
    <location>
        <begin position="1"/>
        <end position="21"/>
    </location>
</feature>
<proteinExistence type="predicted"/>
<dbReference type="EMBL" id="JALPQF010000001">
    <property type="protein sequence ID" value="MCK8479244.1"/>
    <property type="molecule type" value="Genomic_DNA"/>
</dbReference>
<sequence length="195" mass="22902">MMKFRLVLIICIWFSCFNLEAQTKNEKESRIQLSHFPEQAQSVLNTLTTQAKRIRYYKETDGNKLSFESKFKYKGHWHSVEFSNLGALEDIEVLVKEKQLAKPVKTAIRSYLKTNATKYDIIKIQEQYVYSGDHSGVAFLNSILENRKTLSSNYEIIVAMKSQKSWKLKELTFDEHGAFINARNLQQDSYEYIMY</sequence>
<name>A0ABT0H5F6_9FLAO</name>
<keyword evidence="3" id="KW-1185">Reference proteome</keyword>
<dbReference type="Gene3D" id="3.40.1420.30">
    <property type="match status" value="1"/>
</dbReference>
<comment type="caution">
    <text evidence="2">The sequence shown here is derived from an EMBL/GenBank/DDBJ whole genome shotgun (WGS) entry which is preliminary data.</text>
</comment>
<evidence type="ECO:0000313" key="2">
    <source>
        <dbReference type="EMBL" id="MCK8479244.1"/>
    </source>
</evidence>
<dbReference type="PROSITE" id="PS51257">
    <property type="entry name" value="PROKAR_LIPOPROTEIN"/>
    <property type="match status" value="1"/>
</dbReference>
<reference evidence="2" key="1">
    <citation type="submission" date="2022-04" db="EMBL/GenBank/DDBJ databases">
        <authorList>
            <person name="Ren T."/>
        </authorList>
    </citation>
    <scope>NUCLEOTIDE SEQUENCE</scope>
    <source>
        <strain evidence="2">F63249</strain>
    </source>
</reference>
<dbReference type="Proteomes" id="UP001203687">
    <property type="component" value="Unassembled WGS sequence"/>
</dbReference>
<dbReference type="RefSeq" id="WP_248411631.1">
    <property type="nucleotide sequence ID" value="NZ_JALPQF010000001.1"/>
</dbReference>
<protein>
    <recommendedName>
        <fullName evidence="4">Outer membrane lipoprotein carrier protein LolA</fullName>
    </recommendedName>
</protein>
<organism evidence="2 3">
    <name type="scientific">Psychroserpens algicola</name>
    <dbReference type="NCBI Taxonomy" id="1719034"/>
    <lineage>
        <taxon>Bacteria</taxon>
        <taxon>Pseudomonadati</taxon>
        <taxon>Bacteroidota</taxon>
        <taxon>Flavobacteriia</taxon>
        <taxon>Flavobacteriales</taxon>
        <taxon>Flavobacteriaceae</taxon>
        <taxon>Psychroserpens</taxon>
    </lineage>
</organism>
<feature type="chain" id="PRO_5047096371" description="Outer membrane lipoprotein carrier protein LolA" evidence="1">
    <location>
        <begin position="22"/>
        <end position="195"/>
    </location>
</feature>
<accession>A0ABT0H5F6</accession>
<evidence type="ECO:0008006" key="4">
    <source>
        <dbReference type="Google" id="ProtNLM"/>
    </source>
</evidence>